<accession>A0A6C1KD76</accession>
<reference evidence="2 3" key="1">
    <citation type="submission" date="2019-05" db="EMBL/GenBank/DDBJ databases">
        <authorList>
            <person name="Zhou X."/>
        </authorList>
    </citation>
    <scope>NUCLEOTIDE SEQUENCE [LARGE SCALE GENOMIC DNA]</scope>
    <source>
        <strain evidence="2 3">DSM 432</strain>
    </source>
</reference>
<gene>
    <name evidence="2" type="ORF">FBQ73_16780</name>
</gene>
<name>A0A6C1KD76_XANAU</name>
<feature type="region of interest" description="Disordered" evidence="1">
    <location>
        <begin position="86"/>
        <end position="105"/>
    </location>
</feature>
<proteinExistence type="predicted"/>
<sequence>MSHKACARNALWLMQWLVGIRGRQASSTPMDATSKPSAAVDSALGSDATYAGIGQWHGGRDDGERGSGRAGAMALNSRSAALSAKARVAPQIDADDTADHGGPEDPDVIGGLFYLEYRDGKGQESARDIVLRRVI</sequence>
<evidence type="ECO:0000313" key="2">
    <source>
        <dbReference type="EMBL" id="TLX41771.1"/>
    </source>
</evidence>
<evidence type="ECO:0000313" key="3">
    <source>
        <dbReference type="Proteomes" id="UP000305131"/>
    </source>
</evidence>
<comment type="caution">
    <text evidence="2">The sequence shown here is derived from an EMBL/GenBank/DDBJ whole genome shotgun (WGS) entry which is preliminary data.</text>
</comment>
<dbReference type="AlphaFoldDB" id="A0A6C1KD76"/>
<evidence type="ECO:0000256" key="1">
    <source>
        <dbReference type="SAM" id="MobiDB-lite"/>
    </source>
</evidence>
<organism evidence="2 3">
    <name type="scientific">Xanthobacter autotrophicus</name>
    <dbReference type="NCBI Taxonomy" id="280"/>
    <lineage>
        <taxon>Bacteria</taxon>
        <taxon>Pseudomonadati</taxon>
        <taxon>Pseudomonadota</taxon>
        <taxon>Alphaproteobacteria</taxon>
        <taxon>Hyphomicrobiales</taxon>
        <taxon>Xanthobacteraceae</taxon>
        <taxon>Xanthobacter</taxon>
    </lineage>
</organism>
<dbReference type="EMBL" id="VAUP01000035">
    <property type="protein sequence ID" value="TLX41771.1"/>
    <property type="molecule type" value="Genomic_DNA"/>
</dbReference>
<protein>
    <submittedName>
        <fullName evidence="2">Uncharacterized protein</fullName>
    </submittedName>
</protein>
<dbReference type="Proteomes" id="UP000305131">
    <property type="component" value="Unassembled WGS sequence"/>
</dbReference>